<reference evidence="3" key="1">
    <citation type="submission" date="2011-09" db="EMBL/GenBank/DDBJ databases">
        <title>The permanent draft genome of Mucilaginibacter paludis DSM 18603.</title>
        <authorList>
            <consortium name="US DOE Joint Genome Institute (JGI-PGF)"/>
            <person name="Lucas S."/>
            <person name="Han J."/>
            <person name="Lapidus A."/>
            <person name="Bruce D."/>
            <person name="Goodwin L."/>
            <person name="Pitluck S."/>
            <person name="Peters L."/>
            <person name="Kyrpides N."/>
            <person name="Mavromatis K."/>
            <person name="Ivanova N."/>
            <person name="Mikhailova N."/>
            <person name="Held B."/>
            <person name="Detter J.C."/>
            <person name="Tapia R."/>
            <person name="Han C."/>
            <person name="Land M."/>
            <person name="Hauser L."/>
            <person name="Markowitz V."/>
            <person name="Cheng J.-F."/>
            <person name="Hugenholtz P."/>
            <person name="Woyke T."/>
            <person name="Wu D."/>
            <person name="Tindall B."/>
            <person name="Brambilla E."/>
            <person name="Klenk H.-P."/>
            <person name="Eisen J.A."/>
        </authorList>
    </citation>
    <scope>NUCLEOTIDE SEQUENCE [LARGE SCALE GENOMIC DNA]</scope>
    <source>
        <strain evidence="3">DSM 18603</strain>
    </source>
</reference>
<proteinExistence type="inferred from homology"/>
<protein>
    <submittedName>
        <fullName evidence="3">Short-chain dehydrogenase/reductase SDR</fullName>
    </submittedName>
</protein>
<dbReference type="PANTHER" id="PTHR44196">
    <property type="entry name" value="DEHYDROGENASE/REDUCTASE SDR FAMILY MEMBER 7B"/>
    <property type="match status" value="1"/>
</dbReference>
<dbReference type="GO" id="GO:0016491">
    <property type="term" value="F:oxidoreductase activity"/>
    <property type="evidence" value="ECO:0007669"/>
    <property type="project" value="UniProtKB-KW"/>
</dbReference>
<dbReference type="Pfam" id="PF00106">
    <property type="entry name" value="adh_short"/>
    <property type="match status" value="1"/>
</dbReference>
<dbReference type="Gene3D" id="3.40.50.720">
    <property type="entry name" value="NAD(P)-binding Rossmann-like Domain"/>
    <property type="match status" value="1"/>
</dbReference>
<keyword evidence="2" id="KW-0560">Oxidoreductase</keyword>
<dbReference type="SUPFAM" id="SSF51735">
    <property type="entry name" value="NAD(P)-binding Rossmann-fold domains"/>
    <property type="match status" value="1"/>
</dbReference>
<dbReference type="PRINTS" id="PR00081">
    <property type="entry name" value="GDHRDH"/>
</dbReference>
<evidence type="ECO:0000256" key="2">
    <source>
        <dbReference type="ARBA" id="ARBA00023002"/>
    </source>
</evidence>
<evidence type="ECO:0000313" key="4">
    <source>
        <dbReference type="Proteomes" id="UP000002774"/>
    </source>
</evidence>
<dbReference type="AlphaFoldDB" id="H1YE82"/>
<accession>H1YE82</accession>
<dbReference type="EMBL" id="CM001403">
    <property type="protein sequence ID" value="EHQ26145.1"/>
    <property type="molecule type" value="Genomic_DNA"/>
</dbReference>
<evidence type="ECO:0000313" key="3">
    <source>
        <dbReference type="EMBL" id="EHQ26145.1"/>
    </source>
</evidence>
<dbReference type="InterPro" id="IPR036291">
    <property type="entry name" value="NAD(P)-bd_dom_sf"/>
</dbReference>
<dbReference type="GO" id="GO:0016020">
    <property type="term" value="C:membrane"/>
    <property type="evidence" value="ECO:0007669"/>
    <property type="project" value="TreeGrafter"/>
</dbReference>
<keyword evidence="4" id="KW-1185">Reference proteome</keyword>
<gene>
    <name evidence="3" type="ORF">Mucpa_2005</name>
</gene>
<organism evidence="3 4">
    <name type="scientific">Mucilaginibacter paludis DSM 18603</name>
    <dbReference type="NCBI Taxonomy" id="714943"/>
    <lineage>
        <taxon>Bacteria</taxon>
        <taxon>Pseudomonadati</taxon>
        <taxon>Bacteroidota</taxon>
        <taxon>Sphingobacteriia</taxon>
        <taxon>Sphingobacteriales</taxon>
        <taxon>Sphingobacteriaceae</taxon>
        <taxon>Mucilaginibacter</taxon>
    </lineage>
</organism>
<comment type="similarity">
    <text evidence="1">Belongs to the short-chain dehydrogenases/reductases (SDR) family.</text>
</comment>
<dbReference type="HOGENOM" id="CLU_010194_2_1_10"/>
<dbReference type="OrthoDB" id="822355at2"/>
<dbReference type="InterPro" id="IPR002347">
    <property type="entry name" value="SDR_fam"/>
</dbReference>
<dbReference type="PANTHER" id="PTHR44196:SF3">
    <property type="entry name" value="SHORT CHAIN DEHYDROGENASE FAMILY PROTEIN"/>
    <property type="match status" value="1"/>
</dbReference>
<dbReference type="Proteomes" id="UP000002774">
    <property type="component" value="Chromosome"/>
</dbReference>
<sequence length="237" mass="26107">MNTTPATKVIIIGASSGIGKELTLQLAKGNHIIGITGRRAELLEELKTQYPEKLFFTRMDNTDIDSVNGQLEYLKEQLGGLDLLILSSGVGDLNETLDFNIERQTVELNVTGFTKIANWALKTFEEQGSGHFVAITSLAGMISSDVAPAYYASKAFQINYLKGLRRKLKKSNLPITITDVRPGLVDTEMAKGEGLFWVAPVSKAASQIITAINKKKTLVYITKRWAIVACIFRLINK</sequence>
<dbReference type="eggNOG" id="COG0300">
    <property type="taxonomic scope" value="Bacteria"/>
</dbReference>
<dbReference type="RefSeq" id="WP_008506134.1">
    <property type="nucleotide sequence ID" value="NZ_CM001403.1"/>
</dbReference>
<evidence type="ECO:0000256" key="1">
    <source>
        <dbReference type="ARBA" id="ARBA00006484"/>
    </source>
</evidence>
<dbReference type="STRING" id="714943.Mucpa_2005"/>
<name>H1YE82_9SPHI</name>